<dbReference type="EMBL" id="JAPFCC010000001">
    <property type="protein sequence ID" value="MCW7551424.1"/>
    <property type="molecule type" value="Genomic_DNA"/>
</dbReference>
<evidence type="ECO:0000313" key="2">
    <source>
        <dbReference type="Proteomes" id="UP001209854"/>
    </source>
</evidence>
<accession>A0ABT3MPX4</accession>
<reference evidence="1 2" key="1">
    <citation type="submission" date="2022-10" db="EMBL/GenBank/DDBJ databases">
        <title>High-quality genome sequences of two octocoral-associated bacteria, Endozoicomonas euniceicola EF212 and Endozoicomonas gorgoniicola PS125.</title>
        <authorList>
            <person name="Chiou Y.-J."/>
            <person name="Chen Y.-H."/>
        </authorList>
    </citation>
    <scope>NUCLEOTIDE SEQUENCE [LARGE SCALE GENOMIC DNA]</scope>
    <source>
        <strain evidence="1 2">PS125</strain>
    </source>
</reference>
<protein>
    <submittedName>
        <fullName evidence="1">Uncharacterized protein</fullName>
    </submittedName>
</protein>
<dbReference type="Proteomes" id="UP001209854">
    <property type="component" value="Unassembled WGS sequence"/>
</dbReference>
<evidence type="ECO:0000313" key="1">
    <source>
        <dbReference type="EMBL" id="MCW7551424.1"/>
    </source>
</evidence>
<sequence>MSNVNGVDNSNISFQPLDPAELSQQDFIAAVYLERGSMLDGEVRRIAKDIETSNNLLHSVNTMVNKANIAQYNDSNYSEVSWSVNGQSIVLDNGYGLTVRTDDAGNTTFAITDAENNQLIYKDQTLIPVSSGDTVDVSEVGIPVMNDMTMVLDDGTEITFDTGTPASAFDPNNFSGGMVDIKTITIKRGNQGMTINDVDTANPMIIAPALNGTTLDALDNDGYILLEAGGLNAWEYDGVNVSGMTRENPNDPNVQVSGYAARKLAFQNNTNNEYSGVTPTLTEAEKDILANVLKISIKKDDGKGNLVAQDWATIRGDLTPQEWGFLKTDLLAAKENLTGSNQLQTVQLQRAMQSHNQNYDAMSNAENRIYSLLRDIVNNIK</sequence>
<name>A0ABT3MPX4_9GAMM</name>
<organism evidence="1 2">
    <name type="scientific">Endozoicomonas gorgoniicola</name>
    <dbReference type="NCBI Taxonomy" id="1234144"/>
    <lineage>
        <taxon>Bacteria</taxon>
        <taxon>Pseudomonadati</taxon>
        <taxon>Pseudomonadota</taxon>
        <taxon>Gammaproteobacteria</taxon>
        <taxon>Oceanospirillales</taxon>
        <taxon>Endozoicomonadaceae</taxon>
        <taxon>Endozoicomonas</taxon>
    </lineage>
</organism>
<dbReference type="RefSeq" id="WP_262566480.1">
    <property type="nucleotide sequence ID" value="NZ_JAPFCC010000001.1"/>
</dbReference>
<comment type="caution">
    <text evidence="1">The sequence shown here is derived from an EMBL/GenBank/DDBJ whole genome shotgun (WGS) entry which is preliminary data.</text>
</comment>
<gene>
    <name evidence="1" type="ORF">NX722_01955</name>
</gene>
<proteinExistence type="predicted"/>
<keyword evidence="2" id="KW-1185">Reference proteome</keyword>